<dbReference type="Gene3D" id="3.40.720.10">
    <property type="entry name" value="Alkaline Phosphatase, subunit A"/>
    <property type="match status" value="2"/>
</dbReference>
<name>A0ABV6YNN3_UNCEI</name>
<reference evidence="1 2" key="1">
    <citation type="submission" date="2024-09" db="EMBL/GenBank/DDBJ databases">
        <authorList>
            <person name="D'Angelo T."/>
        </authorList>
    </citation>
    <scope>NUCLEOTIDE SEQUENCE [LARGE SCALE GENOMIC DNA]</scope>
    <source>
        <strain evidence="1">SAG AM-311-F02</strain>
    </source>
</reference>
<organism evidence="1 2">
    <name type="scientific">Eiseniibacteriota bacterium</name>
    <dbReference type="NCBI Taxonomy" id="2212470"/>
    <lineage>
        <taxon>Bacteria</taxon>
        <taxon>Candidatus Eiseniibacteriota</taxon>
    </lineage>
</organism>
<dbReference type="PANTHER" id="PTHR10151">
    <property type="entry name" value="ECTONUCLEOTIDE PYROPHOSPHATASE/PHOSPHODIESTERASE"/>
    <property type="match status" value="1"/>
</dbReference>
<gene>
    <name evidence="1" type="ORF">ACFL2Z_02050</name>
</gene>
<evidence type="ECO:0000313" key="2">
    <source>
        <dbReference type="Proteomes" id="UP001594288"/>
    </source>
</evidence>
<dbReference type="InterPro" id="IPR017850">
    <property type="entry name" value="Alkaline_phosphatase_core_sf"/>
</dbReference>
<dbReference type="SUPFAM" id="SSF53649">
    <property type="entry name" value="Alkaline phosphatase-like"/>
    <property type="match status" value="1"/>
</dbReference>
<dbReference type="Pfam" id="PF01663">
    <property type="entry name" value="Phosphodiest"/>
    <property type="match status" value="1"/>
</dbReference>
<proteinExistence type="predicted"/>
<sequence>MGPKKKVLVIGLDCAAPELVFEKWIDQLPNFKRMVDQGVWGPLKSTIPPITVPAWQCMVTSKNPGQLGIFGFRNRSDYSYDNFWIANSTAIKEPAVWDVVGREGYKVGMIGVPQTYPPKPVNGFMVTDWLAPDTNAEYTFPDYIKDDVKQAVGDYVLDVEKFRTDNKDELLEEIYDMTRKRFDLVQAFLESQPWHFFMFVEIGLDRIHHGFWKYFDKTHKKYAPANKYENAILDYHKYLDKRIGEILDSLDDDTVVLVVSDHGAKKMEGAININDWLIKEGLMTLKSRPEGLVKLEKADVDWDKTIAWGLGGYYGRLFMNVKGREKQGVIEPEDYEKVRNEIIEKLAAITDEKGNNIGTVAHKPQDVYSGPNIDQAPDLIVFFGDLFWRSTGTIGHDSIHSFETEVGPDDAVHAQHGIFILYDPKEKRGKKLDDLEIYDVTPTVLSVMGIDIPEDMEGKVIPL</sequence>
<evidence type="ECO:0000313" key="1">
    <source>
        <dbReference type="EMBL" id="MFC1799679.1"/>
    </source>
</evidence>
<dbReference type="Proteomes" id="UP001594288">
    <property type="component" value="Unassembled WGS sequence"/>
</dbReference>
<dbReference type="InterPro" id="IPR002591">
    <property type="entry name" value="Phosphodiest/P_Trfase"/>
</dbReference>
<accession>A0ABV6YNN3</accession>
<dbReference type="PANTHER" id="PTHR10151:SF120">
    <property type="entry name" value="BIS(5'-ADENOSYL)-TRIPHOSPHATASE"/>
    <property type="match status" value="1"/>
</dbReference>
<dbReference type="EMBL" id="JBHPEI010000021">
    <property type="protein sequence ID" value="MFC1799679.1"/>
    <property type="molecule type" value="Genomic_DNA"/>
</dbReference>
<comment type="caution">
    <text evidence="1">The sequence shown here is derived from an EMBL/GenBank/DDBJ whole genome shotgun (WGS) entry which is preliminary data.</text>
</comment>
<protein>
    <submittedName>
        <fullName evidence="1">Alkaline phosphatase family protein</fullName>
    </submittedName>
</protein>
<keyword evidence="2" id="KW-1185">Reference proteome</keyword>